<keyword evidence="2" id="KW-1185">Reference proteome</keyword>
<proteinExistence type="predicted"/>
<evidence type="ECO:0000313" key="1">
    <source>
        <dbReference type="EMBL" id="KAI9393812.1"/>
    </source>
</evidence>
<reference evidence="1 2" key="1">
    <citation type="journal article" date="2006" name="Science">
        <title>The genome of black cottonwood, Populus trichocarpa (Torr. &amp; Gray).</title>
        <authorList>
            <person name="Tuskan G.A."/>
            <person name="Difazio S."/>
            <person name="Jansson S."/>
            <person name="Bohlmann J."/>
            <person name="Grigoriev I."/>
            <person name="Hellsten U."/>
            <person name="Putnam N."/>
            <person name="Ralph S."/>
            <person name="Rombauts S."/>
            <person name="Salamov A."/>
            <person name="Schein J."/>
            <person name="Sterck L."/>
            <person name="Aerts A."/>
            <person name="Bhalerao R.R."/>
            <person name="Bhalerao R.P."/>
            <person name="Blaudez D."/>
            <person name="Boerjan W."/>
            <person name="Brun A."/>
            <person name="Brunner A."/>
            <person name="Busov V."/>
            <person name="Campbell M."/>
            <person name="Carlson J."/>
            <person name="Chalot M."/>
            <person name="Chapman J."/>
            <person name="Chen G.L."/>
            <person name="Cooper D."/>
            <person name="Coutinho P.M."/>
            <person name="Couturier J."/>
            <person name="Covert S."/>
            <person name="Cronk Q."/>
            <person name="Cunningham R."/>
            <person name="Davis J."/>
            <person name="Degroeve S."/>
            <person name="Dejardin A."/>
            <person name="Depamphilis C."/>
            <person name="Detter J."/>
            <person name="Dirks B."/>
            <person name="Dubchak I."/>
            <person name="Duplessis S."/>
            <person name="Ehlting J."/>
            <person name="Ellis B."/>
            <person name="Gendler K."/>
            <person name="Goodstein D."/>
            <person name="Gribskov M."/>
            <person name="Grimwood J."/>
            <person name="Groover A."/>
            <person name="Gunter L."/>
            <person name="Hamberger B."/>
            <person name="Heinze B."/>
            <person name="Helariutta Y."/>
            <person name="Henrissat B."/>
            <person name="Holligan D."/>
            <person name="Holt R."/>
            <person name="Huang W."/>
            <person name="Islam-Faridi N."/>
            <person name="Jones S."/>
            <person name="Jones-Rhoades M."/>
            <person name="Jorgensen R."/>
            <person name="Joshi C."/>
            <person name="Kangasjarvi J."/>
            <person name="Karlsson J."/>
            <person name="Kelleher C."/>
            <person name="Kirkpatrick R."/>
            <person name="Kirst M."/>
            <person name="Kohler A."/>
            <person name="Kalluri U."/>
            <person name="Larimer F."/>
            <person name="Leebens-Mack J."/>
            <person name="Leple J.C."/>
            <person name="Locascio P."/>
            <person name="Lou Y."/>
            <person name="Lucas S."/>
            <person name="Martin F."/>
            <person name="Montanini B."/>
            <person name="Napoli C."/>
            <person name="Nelson D.R."/>
            <person name="Nelson C."/>
            <person name="Nieminen K."/>
            <person name="Nilsson O."/>
            <person name="Pereda V."/>
            <person name="Peter G."/>
            <person name="Philippe R."/>
            <person name="Pilate G."/>
            <person name="Poliakov A."/>
            <person name="Razumovskaya J."/>
            <person name="Richardson P."/>
            <person name="Rinaldi C."/>
            <person name="Ritland K."/>
            <person name="Rouze P."/>
            <person name="Ryaboy D."/>
            <person name="Schmutz J."/>
            <person name="Schrader J."/>
            <person name="Segerman B."/>
            <person name="Shin H."/>
            <person name="Siddiqui A."/>
            <person name="Sterky F."/>
            <person name="Terry A."/>
            <person name="Tsai C.J."/>
            <person name="Uberbacher E."/>
            <person name="Unneberg P."/>
            <person name="Vahala J."/>
            <person name="Wall K."/>
            <person name="Wessler S."/>
            <person name="Yang G."/>
            <person name="Yin T."/>
            <person name="Douglas C."/>
            <person name="Marra M."/>
            <person name="Sandberg G."/>
            <person name="Van de Peer Y."/>
            <person name="Rokhsar D."/>
        </authorList>
    </citation>
    <scope>NUCLEOTIDE SEQUENCE [LARGE SCALE GENOMIC DNA]</scope>
    <source>
        <strain evidence="2">cv. Nisqually</strain>
    </source>
</reference>
<accession>A0ACC0SX54</accession>
<comment type="caution">
    <text evidence="1">The sequence shown here is derived from an EMBL/GenBank/DDBJ whole genome shotgun (WGS) entry which is preliminary data.</text>
</comment>
<gene>
    <name evidence="1" type="ORF">POPTR_005G004233v4</name>
</gene>
<evidence type="ECO:0000313" key="2">
    <source>
        <dbReference type="Proteomes" id="UP000006729"/>
    </source>
</evidence>
<dbReference type="Proteomes" id="UP000006729">
    <property type="component" value="Chromosome 5"/>
</dbReference>
<organism evidence="1 2">
    <name type="scientific">Populus trichocarpa</name>
    <name type="common">Western balsam poplar</name>
    <name type="synonym">Populus balsamifera subsp. trichocarpa</name>
    <dbReference type="NCBI Taxonomy" id="3694"/>
    <lineage>
        <taxon>Eukaryota</taxon>
        <taxon>Viridiplantae</taxon>
        <taxon>Streptophyta</taxon>
        <taxon>Embryophyta</taxon>
        <taxon>Tracheophyta</taxon>
        <taxon>Spermatophyta</taxon>
        <taxon>Magnoliopsida</taxon>
        <taxon>eudicotyledons</taxon>
        <taxon>Gunneridae</taxon>
        <taxon>Pentapetalae</taxon>
        <taxon>rosids</taxon>
        <taxon>fabids</taxon>
        <taxon>Malpighiales</taxon>
        <taxon>Salicaceae</taxon>
        <taxon>Saliceae</taxon>
        <taxon>Populus</taxon>
    </lineage>
</organism>
<protein>
    <submittedName>
        <fullName evidence="1">Uncharacterized protein</fullName>
    </submittedName>
</protein>
<sequence length="268" mass="30977">MHYEVFLSFRGENTRRSFTDHLYTALCRAEIRAFRDDDGIRRGENIDLEIKKAIQETKLSIIVFSKDYASSRWCLDELAMIMERRRAVGHIVFPVFYDVDPSEVGTQTGRYGEAFAKHQIRFKDQMERVEGWRKALKEVAYMEGMVLEDGYESKFIESIVKEIADKLNFSLPHAPPSSLPLSSALRPPSYFLGLLREWRDPLSLFIFFDFSLNTIDLTLFSNEVHTVQIPIVFSEKTKKIKRESGAAGKAEVSGDENKRMVPQRTDFV</sequence>
<dbReference type="EMBL" id="CM009294">
    <property type="protein sequence ID" value="KAI9393812.1"/>
    <property type="molecule type" value="Genomic_DNA"/>
</dbReference>
<name>A0ACC0SX54_POPTR</name>